<proteinExistence type="inferred from homology"/>
<reference evidence="4" key="1">
    <citation type="submission" date="2023-06" db="EMBL/GenBank/DDBJ databases">
        <title>Genome-scale phylogeny and comparative genomics of the fungal order Sordariales.</title>
        <authorList>
            <consortium name="Lawrence Berkeley National Laboratory"/>
            <person name="Hensen N."/>
            <person name="Bonometti L."/>
            <person name="Westerberg I."/>
            <person name="Brannstrom I.O."/>
            <person name="Guillou S."/>
            <person name="Cros-Aarteil S."/>
            <person name="Calhoun S."/>
            <person name="Haridas S."/>
            <person name="Kuo A."/>
            <person name="Mondo S."/>
            <person name="Pangilinan J."/>
            <person name="Riley R."/>
            <person name="Labutti K."/>
            <person name="Andreopoulos B."/>
            <person name="Lipzen A."/>
            <person name="Chen C."/>
            <person name="Yanf M."/>
            <person name="Daum C."/>
            <person name="Ng V."/>
            <person name="Clum A."/>
            <person name="Steindorff A."/>
            <person name="Ohm R."/>
            <person name="Martin F."/>
            <person name="Silar P."/>
            <person name="Natvig D."/>
            <person name="Lalanne C."/>
            <person name="Gautier V."/>
            <person name="Ament-Velasquez S.L."/>
            <person name="Kruys A."/>
            <person name="Hutchinson M.I."/>
            <person name="Powell A.J."/>
            <person name="Barry K."/>
            <person name="Miller A.N."/>
            <person name="Grigoriev I.V."/>
            <person name="Debuchy R."/>
            <person name="Gladieux P."/>
            <person name="Thoren M.H."/>
            <person name="Johannesson H."/>
        </authorList>
    </citation>
    <scope>NUCLEOTIDE SEQUENCE</scope>
    <source>
        <strain evidence="4">8032-3</strain>
    </source>
</reference>
<evidence type="ECO:0000313" key="5">
    <source>
        <dbReference type="Proteomes" id="UP001244011"/>
    </source>
</evidence>
<name>A0AAJ0BXT6_9PEZI</name>
<feature type="domain" description="DNA/pantothenate metabolism flavoprotein C-terminal" evidence="3">
    <location>
        <begin position="52"/>
        <end position="106"/>
    </location>
</feature>
<dbReference type="GeneID" id="85311455"/>
<dbReference type="RefSeq" id="XP_060282498.1">
    <property type="nucleotide sequence ID" value="XM_060428268.1"/>
</dbReference>
<dbReference type="GO" id="GO:0015937">
    <property type="term" value="P:coenzyme A biosynthetic process"/>
    <property type="evidence" value="ECO:0007669"/>
    <property type="project" value="UniProtKB-ARBA"/>
</dbReference>
<dbReference type="InterPro" id="IPR035929">
    <property type="entry name" value="CoaB-like_sf"/>
</dbReference>
<dbReference type="SUPFAM" id="SSF102645">
    <property type="entry name" value="CoaB-like"/>
    <property type="match status" value="1"/>
</dbReference>
<dbReference type="AlphaFoldDB" id="A0AAJ0BXT6"/>
<evidence type="ECO:0000256" key="1">
    <source>
        <dbReference type="ARBA" id="ARBA00005703"/>
    </source>
</evidence>
<comment type="caution">
    <text evidence="4">The sequence shown here is derived from an EMBL/GenBank/DDBJ whole genome shotgun (WGS) entry which is preliminary data.</text>
</comment>
<comment type="similarity">
    <text evidence="1">Belongs to the PPC synthetase family.</text>
</comment>
<feature type="region of interest" description="Disordered" evidence="2">
    <location>
        <begin position="207"/>
        <end position="233"/>
    </location>
</feature>
<dbReference type="InterPro" id="IPR007085">
    <property type="entry name" value="DNA/pantothenate-metab_flavo_C"/>
</dbReference>
<dbReference type="Proteomes" id="UP001244011">
    <property type="component" value="Unassembled WGS sequence"/>
</dbReference>
<dbReference type="PANTHER" id="PTHR12290">
    <property type="entry name" value="CORNICHON-RELATED"/>
    <property type="match status" value="1"/>
</dbReference>
<evidence type="ECO:0000313" key="4">
    <source>
        <dbReference type="EMBL" id="KAK1766285.1"/>
    </source>
</evidence>
<feature type="compositionally biased region" description="Basic and acidic residues" evidence="2">
    <location>
        <begin position="207"/>
        <end position="216"/>
    </location>
</feature>
<accession>A0AAJ0BXT6</accession>
<protein>
    <recommendedName>
        <fullName evidence="3">DNA/pantothenate metabolism flavoprotein C-terminal domain-containing protein</fullName>
    </recommendedName>
</protein>
<organism evidence="4 5">
    <name type="scientific">Phialemonium atrogriseum</name>
    <dbReference type="NCBI Taxonomy" id="1093897"/>
    <lineage>
        <taxon>Eukaryota</taxon>
        <taxon>Fungi</taxon>
        <taxon>Dikarya</taxon>
        <taxon>Ascomycota</taxon>
        <taxon>Pezizomycotina</taxon>
        <taxon>Sordariomycetes</taxon>
        <taxon>Sordariomycetidae</taxon>
        <taxon>Cephalothecales</taxon>
        <taxon>Cephalothecaceae</taxon>
        <taxon>Phialemonium</taxon>
    </lineage>
</organism>
<evidence type="ECO:0000259" key="3">
    <source>
        <dbReference type="Pfam" id="PF04127"/>
    </source>
</evidence>
<dbReference type="Gene3D" id="3.40.50.10300">
    <property type="entry name" value="CoaB-like"/>
    <property type="match status" value="1"/>
</dbReference>
<dbReference type="GO" id="GO:0003824">
    <property type="term" value="F:catalytic activity"/>
    <property type="evidence" value="ECO:0007669"/>
    <property type="project" value="UniProtKB-ARBA"/>
</dbReference>
<dbReference type="EMBL" id="MU839012">
    <property type="protein sequence ID" value="KAK1766285.1"/>
    <property type="molecule type" value="Genomic_DNA"/>
</dbReference>
<dbReference type="Pfam" id="PF04127">
    <property type="entry name" value="DFP"/>
    <property type="match status" value="1"/>
</dbReference>
<keyword evidence="5" id="KW-1185">Reference proteome</keyword>
<sequence length="372" mass="41761">MASSRSGNAPSASLDSLAEDQYFSAHPTPVDLEKHVAQAQDFINHQLTAGRRVVLVTSGGTIAPLEKQMVRFIDNFSAGTRGARSAEHFLEAGYSVIFMHRQFSLQPFSCRYSHTTDCFLDYLVEGPNGSVVVRKDDSDKMLQVLKKYREVREKNMLLFLPFVTVNDYLHLLRAVGRAMQPLGTDGLLYLAAAVSDFFVPPSQMSEHKIQSTDHAKPSGATTTENEEKKGIPDYFTSPENITSNKQLTIFLDAVPKFLANLVHTWAPRCMIVSFKLETDPDLLLEKSKTALSRYQHDLVIGNLLTTRKWEVVFITPDGQEKWIRAPAHKEGETEDRSLDRSKLPDEPAVELESLVVPAVIELHTRHIQQHST</sequence>
<evidence type="ECO:0000256" key="2">
    <source>
        <dbReference type="SAM" id="MobiDB-lite"/>
    </source>
</evidence>
<gene>
    <name evidence="4" type="ORF">QBC33DRAFT_542407</name>
</gene>
<feature type="region of interest" description="Disordered" evidence="2">
    <location>
        <begin position="325"/>
        <end position="344"/>
    </location>
</feature>